<dbReference type="AlphaFoldDB" id="A0A8J7HH87"/>
<dbReference type="RefSeq" id="WP_214441259.1">
    <property type="nucleotide sequence ID" value="NZ_JAECZB010000092.1"/>
</dbReference>
<protein>
    <submittedName>
        <fullName evidence="2">Uncharacterized protein</fullName>
    </submittedName>
</protein>
<dbReference type="Proteomes" id="UP000599391">
    <property type="component" value="Unassembled WGS sequence"/>
</dbReference>
<evidence type="ECO:0000313" key="2">
    <source>
        <dbReference type="EMBL" id="MBH8555031.1"/>
    </source>
</evidence>
<gene>
    <name evidence="2" type="ORF">I8751_22320</name>
</gene>
<name>A0A8J7HH87_9CYAN</name>
<comment type="caution">
    <text evidence="2">The sequence shown here is derived from an EMBL/GenBank/DDBJ whole genome shotgun (WGS) entry which is preliminary data.</text>
</comment>
<evidence type="ECO:0000256" key="1">
    <source>
        <dbReference type="SAM" id="MobiDB-lite"/>
    </source>
</evidence>
<proteinExistence type="predicted"/>
<organism evidence="2 3">
    <name type="scientific">Atlanticothrix silvestris CENA357</name>
    <dbReference type="NCBI Taxonomy" id="1725252"/>
    <lineage>
        <taxon>Bacteria</taxon>
        <taxon>Bacillati</taxon>
        <taxon>Cyanobacteriota</taxon>
        <taxon>Cyanophyceae</taxon>
        <taxon>Nostocales</taxon>
        <taxon>Nodulariaceae</taxon>
        <taxon>Atlanticothrix</taxon>
        <taxon>Atlanticothrix silvestris</taxon>
    </lineage>
</organism>
<sequence>MTTIQTDSTTKEKRSAKKKQQSFPGINIGTPKVPLGKCKHPQQEHELLSDWNHAS</sequence>
<reference evidence="2 3" key="1">
    <citation type="journal article" date="2021" name="Int. J. Syst. Evol. Microbiol.">
        <title>Amazonocrinis nigriterrae gen. nov., sp. nov., Atlanticothrix silvestris gen. nov., sp. nov. and Dendronalium phyllosphericum gen. nov., sp. nov., nostocacean cyanobacteria from Brazilian environments.</title>
        <authorList>
            <person name="Alvarenga D.O."/>
            <person name="Andreote A.P.D."/>
            <person name="Branco L.H.Z."/>
            <person name="Delbaje E."/>
            <person name="Cruz R.B."/>
            <person name="Varani A.M."/>
            <person name="Fiore M.F."/>
        </authorList>
    </citation>
    <scope>NUCLEOTIDE SEQUENCE [LARGE SCALE GENOMIC DNA]</scope>
    <source>
        <strain evidence="2 3">CENA357</strain>
    </source>
</reference>
<accession>A0A8J7HH87</accession>
<keyword evidence="3" id="KW-1185">Reference proteome</keyword>
<evidence type="ECO:0000313" key="3">
    <source>
        <dbReference type="Proteomes" id="UP000599391"/>
    </source>
</evidence>
<feature type="region of interest" description="Disordered" evidence="1">
    <location>
        <begin position="1"/>
        <end position="55"/>
    </location>
</feature>
<dbReference type="EMBL" id="JAECZB010000092">
    <property type="protein sequence ID" value="MBH8555031.1"/>
    <property type="molecule type" value="Genomic_DNA"/>
</dbReference>